<protein>
    <submittedName>
        <fullName evidence="5">HlyD family efflux transporter periplasmic adaptor subunit</fullName>
    </submittedName>
</protein>
<dbReference type="GO" id="GO:0030313">
    <property type="term" value="C:cell envelope"/>
    <property type="evidence" value="ECO:0007669"/>
    <property type="project" value="UniProtKB-SubCell"/>
</dbReference>
<gene>
    <name evidence="5" type="ORF">K1W69_14905</name>
</gene>
<reference evidence="5" key="1">
    <citation type="submission" date="2021-08" db="EMBL/GenBank/DDBJ databases">
        <title>Hoeflea bacterium WL0058 sp. nov., isolated from the sediment.</title>
        <authorList>
            <person name="Wang L."/>
            <person name="Zhang D."/>
        </authorList>
    </citation>
    <scope>NUCLEOTIDE SEQUENCE</scope>
    <source>
        <strain evidence="5">WL0058</strain>
    </source>
</reference>
<dbReference type="AlphaFoldDB" id="A0AAE3D2C8"/>
<dbReference type="Gene3D" id="1.10.287.470">
    <property type="entry name" value="Helix hairpin bin"/>
    <property type="match status" value="3"/>
</dbReference>
<dbReference type="RefSeq" id="WP_220229099.1">
    <property type="nucleotide sequence ID" value="NZ_JAICBX010000002.1"/>
</dbReference>
<proteinExistence type="predicted"/>
<evidence type="ECO:0000256" key="1">
    <source>
        <dbReference type="ARBA" id="ARBA00004196"/>
    </source>
</evidence>
<dbReference type="SUPFAM" id="SSF111369">
    <property type="entry name" value="HlyD-like secretion proteins"/>
    <property type="match status" value="3"/>
</dbReference>
<dbReference type="PANTHER" id="PTHR32347:SF23">
    <property type="entry name" value="BLL5650 PROTEIN"/>
    <property type="match status" value="1"/>
</dbReference>
<keyword evidence="2 3" id="KW-0175">Coiled coil</keyword>
<evidence type="ECO:0000259" key="4">
    <source>
        <dbReference type="Pfam" id="PF25881"/>
    </source>
</evidence>
<evidence type="ECO:0000313" key="6">
    <source>
        <dbReference type="Proteomes" id="UP001196509"/>
    </source>
</evidence>
<evidence type="ECO:0000256" key="3">
    <source>
        <dbReference type="SAM" id="Coils"/>
    </source>
</evidence>
<sequence>MDKIYAGIVAFFAGLWPGGNAADNAAWFGYVEGEYVYVAAQASGVLETLAVARGDAVTADTPLFDLDRDKQENALAQARAELVSAQKDLEDETTGKRPEEIAVIEKQLNSAKADLELAKASYLRASELEKRNVVATSELDRRKAERDAADAAVAQRMAELDVARLPARQAELDRARSAVDKAKLAVERADIDLGERMVTAPATGYVEQTYYLPGEFVTAGAPVVSILPPGEVRFRFYVPEPQRAAIRIGMPVEISCDGCGEPVKAHISYLSSSAEFTPPVIYSLDERAKLIFLAEALPDEQTDLLPGQPIEVRRTDEQ</sequence>
<comment type="subcellular location">
    <subcellularLocation>
        <location evidence="1">Cell envelope</location>
    </subcellularLocation>
</comment>
<dbReference type="Proteomes" id="UP001196509">
    <property type="component" value="Unassembled WGS sequence"/>
</dbReference>
<keyword evidence="6" id="KW-1185">Reference proteome</keyword>
<feature type="domain" description="YbhG-like alpha-helical hairpin" evidence="4">
    <location>
        <begin position="66"/>
        <end position="193"/>
    </location>
</feature>
<dbReference type="PANTHER" id="PTHR32347">
    <property type="entry name" value="EFFLUX SYSTEM COMPONENT YKNX-RELATED"/>
    <property type="match status" value="1"/>
</dbReference>
<feature type="coiled-coil region" evidence="3">
    <location>
        <begin position="68"/>
        <end position="121"/>
    </location>
</feature>
<organism evidence="5 6">
    <name type="scientific">Flavimaribacter sediminis</name>
    <dbReference type="NCBI Taxonomy" id="2865987"/>
    <lineage>
        <taxon>Bacteria</taxon>
        <taxon>Pseudomonadati</taxon>
        <taxon>Pseudomonadota</taxon>
        <taxon>Alphaproteobacteria</taxon>
        <taxon>Hyphomicrobiales</taxon>
        <taxon>Rhizobiaceae</taxon>
        <taxon>Flavimaribacter</taxon>
    </lineage>
</organism>
<evidence type="ECO:0000256" key="2">
    <source>
        <dbReference type="ARBA" id="ARBA00023054"/>
    </source>
</evidence>
<accession>A0AAE3D2C8</accession>
<name>A0AAE3D2C8_9HYPH</name>
<dbReference type="InterPro" id="IPR050465">
    <property type="entry name" value="UPF0194_transport"/>
</dbReference>
<dbReference type="Gene3D" id="2.40.30.170">
    <property type="match status" value="1"/>
</dbReference>
<comment type="caution">
    <text evidence="5">The sequence shown here is derived from an EMBL/GenBank/DDBJ whole genome shotgun (WGS) entry which is preliminary data.</text>
</comment>
<evidence type="ECO:0000313" key="5">
    <source>
        <dbReference type="EMBL" id="MBW8638483.1"/>
    </source>
</evidence>
<dbReference type="Gene3D" id="2.40.50.100">
    <property type="match status" value="2"/>
</dbReference>
<dbReference type="EMBL" id="JAICBX010000002">
    <property type="protein sequence ID" value="MBW8638483.1"/>
    <property type="molecule type" value="Genomic_DNA"/>
</dbReference>
<dbReference type="InterPro" id="IPR059052">
    <property type="entry name" value="HH_YbhG-like"/>
</dbReference>
<dbReference type="Pfam" id="PF25881">
    <property type="entry name" value="HH_YBHG"/>
    <property type="match status" value="1"/>
</dbReference>